<proteinExistence type="predicted"/>
<reference evidence="1 2" key="1">
    <citation type="submission" date="2020-08" db="EMBL/GenBank/DDBJ databases">
        <title>Aphidius gifuensis genome sequencing and assembly.</title>
        <authorList>
            <person name="Du Z."/>
        </authorList>
    </citation>
    <scope>NUCLEOTIDE SEQUENCE [LARGE SCALE GENOMIC DNA]</scope>
    <source>
        <strain evidence="1">YNYX2018</strain>
        <tissue evidence="1">Adults</tissue>
    </source>
</reference>
<evidence type="ECO:0000313" key="2">
    <source>
        <dbReference type="Proteomes" id="UP000639338"/>
    </source>
</evidence>
<dbReference type="AlphaFoldDB" id="A0A834Y289"/>
<organism evidence="1 2">
    <name type="scientific">Aphidius gifuensis</name>
    <name type="common">Parasitoid wasp</name>
    <dbReference type="NCBI Taxonomy" id="684658"/>
    <lineage>
        <taxon>Eukaryota</taxon>
        <taxon>Metazoa</taxon>
        <taxon>Ecdysozoa</taxon>
        <taxon>Arthropoda</taxon>
        <taxon>Hexapoda</taxon>
        <taxon>Insecta</taxon>
        <taxon>Pterygota</taxon>
        <taxon>Neoptera</taxon>
        <taxon>Endopterygota</taxon>
        <taxon>Hymenoptera</taxon>
        <taxon>Apocrita</taxon>
        <taxon>Ichneumonoidea</taxon>
        <taxon>Braconidae</taxon>
        <taxon>Aphidiinae</taxon>
        <taxon>Aphidius</taxon>
    </lineage>
</organism>
<sequence>MSGILQTLRFAGTTKYATNILTNYQLMGHRTYYRHEDTMSLKGKNKSTSLIMKMRDASRILISKLYKKNDDDDDEVLSSKLGSFIVSIESSKIALIIKKTEKNFILPVAFNTTLNGVSIKPLSNKIAAEDKRTISFKVDQLSVAIDGYKLKLNVNNRAETDRVFDPQEEFPTSPNLYSFGIEGMEEDELKTYDDSAKIKLEYPMNIFVQGFCQVVKIHETGESFTIYHTVELQALKEIGDKTVKTQKSKIGKFDILLLCGDLLLERRNPEDDKLLIKQELWIQLDLDDEEPAVYICPFIKRENFQKE</sequence>
<name>A0A834Y289_APHGI</name>
<comment type="caution">
    <text evidence="1">The sequence shown here is derived from an EMBL/GenBank/DDBJ whole genome shotgun (WGS) entry which is preliminary data.</text>
</comment>
<dbReference type="EMBL" id="JACMRX010000002">
    <property type="protein sequence ID" value="KAF7995709.1"/>
    <property type="molecule type" value="Genomic_DNA"/>
</dbReference>
<protein>
    <submittedName>
        <fullName evidence="1">Uncharacterized protein</fullName>
    </submittedName>
</protein>
<keyword evidence="2" id="KW-1185">Reference proteome</keyword>
<evidence type="ECO:0000313" key="1">
    <source>
        <dbReference type="EMBL" id="KAF7995709.1"/>
    </source>
</evidence>
<gene>
    <name evidence="1" type="ORF">HCN44_006816</name>
</gene>
<accession>A0A834Y289</accession>
<dbReference type="Proteomes" id="UP000639338">
    <property type="component" value="Unassembled WGS sequence"/>
</dbReference>